<sequence length="244" mass="27465">MDSMVFCTRSIFKPFLSHKEIASGSSTLVSRRSPCHIGNLSLRRFNGNKSGHDSLRVAASGRFRKRDDEKIYQSSDSNLENQDEIISLFRRIQSSISKEESMTKKQSSKSSDDKPSAESVLDVLSQSRKKIKENTLNERGEKVLSIRRGQWKNDEKTEIPSVPDLKSTRPPSNFVKRSPIPTAPSSRPNTEDNKASPDSGSEESLELEKVEKMKLPALKELAKSRGLKGYSKLKKSELIELLRP</sequence>
<dbReference type="EMBL" id="JAUIZM010000006">
    <property type="protein sequence ID" value="KAK1378584.1"/>
    <property type="molecule type" value="Genomic_DNA"/>
</dbReference>
<dbReference type="PANTHER" id="PTHR34449">
    <property type="entry name" value="RHO TERMINATION FACTOR"/>
    <property type="match status" value="1"/>
</dbReference>
<keyword evidence="4" id="KW-1185">Reference proteome</keyword>
<dbReference type="PANTHER" id="PTHR34449:SF2">
    <property type="entry name" value="RHO TERMINATION FACTOR"/>
    <property type="match status" value="1"/>
</dbReference>
<accession>A0AAD8I519</accession>
<name>A0AAD8I519_9APIA</name>
<dbReference type="AlphaFoldDB" id="A0AAD8I519"/>
<dbReference type="Pfam" id="PF07498">
    <property type="entry name" value="Rho_N"/>
    <property type="match status" value="1"/>
</dbReference>
<dbReference type="GO" id="GO:0006353">
    <property type="term" value="P:DNA-templated transcription termination"/>
    <property type="evidence" value="ECO:0007669"/>
    <property type="project" value="InterPro"/>
</dbReference>
<dbReference type="Proteomes" id="UP001237642">
    <property type="component" value="Unassembled WGS sequence"/>
</dbReference>
<feature type="region of interest" description="Disordered" evidence="1">
    <location>
        <begin position="154"/>
        <end position="211"/>
    </location>
</feature>
<dbReference type="InterPro" id="IPR011112">
    <property type="entry name" value="Rho-like_N"/>
</dbReference>
<proteinExistence type="predicted"/>
<evidence type="ECO:0000313" key="3">
    <source>
        <dbReference type="EMBL" id="KAK1378584.1"/>
    </source>
</evidence>
<feature type="domain" description="Rho termination factor-like N-terminal" evidence="2">
    <location>
        <begin position="211"/>
        <end position="240"/>
    </location>
</feature>
<evidence type="ECO:0000313" key="4">
    <source>
        <dbReference type="Proteomes" id="UP001237642"/>
    </source>
</evidence>
<gene>
    <name evidence="3" type="ORF">POM88_025328</name>
</gene>
<organism evidence="3 4">
    <name type="scientific">Heracleum sosnowskyi</name>
    <dbReference type="NCBI Taxonomy" id="360622"/>
    <lineage>
        <taxon>Eukaryota</taxon>
        <taxon>Viridiplantae</taxon>
        <taxon>Streptophyta</taxon>
        <taxon>Embryophyta</taxon>
        <taxon>Tracheophyta</taxon>
        <taxon>Spermatophyta</taxon>
        <taxon>Magnoliopsida</taxon>
        <taxon>eudicotyledons</taxon>
        <taxon>Gunneridae</taxon>
        <taxon>Pentapetalae</taxon>
        <taxon>asterids</taxon>
        <taxon>campanulids</taxon>
        <taxon>Apiales</taxon>
        <taxon>Apiaceae</taxon>
        <taxon>Apioideae</taxon>
        <taxon>apioid superclade</taxon>
        <taxon>Tordylieae</taxon>
        <taxon>Tordyliinae</taxon>
        <taxon>Heracleum</taxon>
    </lineage>
</organism>
<evidence type="ECO:0000259" key="2">
    <source>
        <dbReference type="Pfam" id="PF07498"/>
    </source>
</evidence>
<reference evidence="3" key="2">
    <citation type="submission" date="2023-05" db="EMBL/GenBank/DDBJ databases">
        <authorList>
            <person name="Schelkunov M.I."/>
        </authorList>
    </citation>
    <scope>NUCLEOTIDE SEQUENCE</scope>
    <source>
        <strain evidence="3">Hsosn_3</strain>
        <tissue evidence="3">Leaf</tissue>
    </source>
</reference>
<reference evidence="3" key="1">
    <citation type="submission" date="2023-02" db="EMBL/GenBank/DDBJ databases">
        <title>Genome of toxic invasive species Heracleum sosnowskyi carries increased number of genes despite the absence of recent whole-genome duplications.</title>
        <authorList>
            <person name="Schelkunov M."/>
            <person name="Shtratnikova V."/>
            <person name="Makarenko M."/>
            <person name="Klepikova A."/>
            <person name="Omelchenko D."/>
            <person name="Novikova G."/>
            <person name="Obukhova E."/>
            <person name="Bogdanov V."/>
            <person name="Penin A."/>
            <person name="Logacheva M."/>
        </authorList>
    </citation>
    <scope>NUCLEOTIDE SEQUENCE</scope>
    <source>
        <strain evidence="3">Hsosn_3</strain>
        <tissue evidence="3">Leaf</tissue>
    </source>
</reference>
<feature type="region of interest" description="Disordered" evidence="1">
    <location>
        <begin position="97"/>
        <end position="121"/>
    </location>
</feature>
<dbReference type="Gene3D" id="1.10.720.10">
    <property type="match status" value="1"/>
</dbReference>
<comment type="caution">
    <text evidence="3">The sequence shown here is derived from an EMBL/GenBank/DDBJ whole genome shotgun (WGS) entry which is preliminary data.</text>
</comment>
<evidence type="ECO:0000256" key="1">
    <source>
        <dbReference type="SAM" id="MobiDB-lite"/>
    </source>
</evidence>
<protein>
    <submittedName>
        <fullName evidence="3">Rho-N domain-containing protein 1, chloroplastic-like</fullName>
    </submittedName>
</protein>